<evidence type="ECO:0000313" key="1">
    <source>
        <dbReference type="EnsemblPlants" id="Solyc05g018235.1.1"/>
    </source>
</evidence>
<evidence type="ECO:0000313" key="2">
    <source>
        <dbReference type="Proteomes" id="UP000004994"/>
    </source>
</evidence>
<dbReference type="Proteomes" id="UP000004994">
    <property type="component" value="Chromosome 5"/>
</dbReference>
<name>A0A3Q7HB23_SOLLC</name>
<organism evidence="1">
    <name type="scientific">Solanum lycopersicum</name>
    <name type="common">Tomato</name>
    <name type="synonym">Lycopersicon esculentum</name>
    <dbReference type="NCBI Taxonomy" id="4081"/>
    <lineage>
        <taxon>Eukaryota</taxon>
        <taxon>Viridiplantae</taxon>
        <taxon>Streptophyta</taxon>
        <taxon>Embryophyta</taxon>
        <taxon>Tracheophyta</taxon>
        <taxon>Spermatophyta</taxon>
        <taxon>Magnoliopsida</taxon>
        <taxon>eudicotyledons</taxon>
        <taxon>Gunneridae</taxon>
        <taxon>Pentapetalae</taxon>
        <taxon>asterids</taxon>
        <taxon>lamiids</taxon>
        <taxon>Solanales</taxon>
        <taxon>Solanaceae</taxon>
        <taxon>Solanoideae</taxon>
        <taxon>Solaneae</taxon>
        <taxon>Solanum</taxon>
        <taxon>Solanum subgen. Lycopersicon</taxon>
    </lineage>
</organism>
<dbReference type="Gramene" id="Solyc05g018235.1.1">
    <property type="protein sequence ID" value="Solyc05g018235.1.1"/>
    <property type="gene ID" value="Solyc05g018235.1"/>
</dbReference>
<reference evidence="1" key="1">
    <citation type="journal article" date="2012" name="Nature">
        <title>The tomato genome sequence provides insights into fleshy fruit evolution.</title>
        <authorList>
            <consortium name="Tomato Genome Consortium"/>
        </authorList>
    </citation>
    <scope>NUCLEOTIDE SEQUENCE [LARGE SCALE GENOMIC DNA]</scope>
    <source>
        <strain evidence="1">cv. Heinz 1706</strain>
    </source>
</reference>
<reference evidence="1" key="2">
    <citation type="submission" date="2019-01" db="UniProtKB">
        <authorList>
            <consortium name="EnsemblPlants"/>
        </authorList>
    </citation>
    <scope>IDENTIFICATION</scope>
    <source>
        <strain evidence="1">cv. Heinz 1706</strain>
    </source>
</reference>
<sequence length="203" mass="22614">MSICHVSFPEPMILPKQVYFLYGNLLCLGQEEEDEAAHDEYQAREQQKDSIFERDTRKHCAMRAVKIILTQTTMLCPADLVSRGNSSLGTSQPKGPQDLPYATTNMQIMTTRKMPIPFGSSSPSPNFKARVTATATCETNFQSRRISKQKITKTHIISTPASRKKALLPNLSTKAIEMNVARTSAPLVIADEYNDAPEPNPKL</sequence>
<dbReference type="InParanoid" id="A0A3Q7HB23"/>
<protein>
    <submittedName>
        <fullName evidence="1">Uncharacterized protein</fullName>
    </submittedName>
</protein>
<dbReference type="AlphaFoldDB" id="A0A3Q7HB23"/>
<dbReference type="EnsemblPlants" id="Solyc05g018235.1.1">
    <property type="protein sequence ID" value="Solyc05g018235.1.1"/>
    <property type="gene ID" value="Solyc05g018235.1"/>
</dbReference>
<keyword evidence="2" id="KW-1185">Reference proteome</keyword>
<accession>A0A3Q7HB23</accession>
<proteinExistence type="predicted"/>